<dbReference type="InterPro" id="IPR036875">
    <property type="entry name" value="Znf_CCHC_sf"/>
</dbReference>
<dbReference type="GO" id="GO:0003676">
    <property type="term" value="F:nucleic acid binding"/>
    <property type="evidence" value="ECO:0007669"/>
    <property type="project" value="InterPro"/>
</dbReference>
<dbReference type="EMBL" id="CM008050">
    <property type="protein sequence ID" value="PAN30623.1"/>
    <property type="molecule type" value="Genomic_DNA"/>
</dbReference>
<feature type="compositionally biased region" description="Basic residues" evidence="1">
    <location>
        <begin position="1"/>
        <end position="16"/>
    </location>
</feature>
<sequence>MMQKFPHGKNKGKSKVIKTPTFNKNNNNKSHLKCYTCEDPRHFSKDCLEYVGRKGKKVKSKNVNMVTMGNTEDGYGRPGFFHFDGEWSHTSVHGVNIVDLKFTLGKIM</sequence>
<dbReference type="Gramene" id="PAN30623">
    <property type="protein sequence ID" value="PAN30623"/>
    <property type="gene ID" value="PAHAL_5G306900"/>
</dbReference>
<proteinExistence type="predicted"/>
<name>A0A2S3HVA0_9POAL</name>
<dbReference type="AlphaFoldDB" id="A0A2S3HVA0"/>
<protein>
    <recommendedName>
        <fullName evidence="3">CCHC-type domain-containing protein</fullName>
    </recommendedName>
</protein>
<evidence type="ECO:0008006" key="3">
    <source>
        <dbReference type="Google" id="ProtNLM"/>
    </source>
</evidence>
<dbReference type="SUPFAM" id="SSF57756">
    <property type="entry name" value="Retrovirus zinc finger-like domains"/>
    <property type="match status" value="1"/>
</dbReference>
<gene>
    <name evidence="2" type="ORF">PAHAL_5G306900</name>
</gene>
<dbReference type="Proteomes" id="UP000243499">
    <property type="component" value="Chromosome 5"/>
</dbReference>
<feature type="region of interest" description="Disordered" evidence="1">
    <location>
        <begin position="1"/>
        <end position="24"/>
    </location>
</feature>
<reference evidence="2" key="1">
    <citation type="submission" date="2018-04" db="EMBL/GenBank/DDBJ databases">
        <title>WGS assembly of Panicum hallii.</title>
        <authorList>
            <person name="Lovell J."/>
            <person name="Jenkins J."/>
            <person name="Lowry D."/>
            <person name="Mamidi S."/>
            <person name="Sreedasyam A."/>
            <person name="Weng X."/>
            <person name="Barry K."/>
            <person name="Bonette J."/>
            <person name="Campitelli B."/>
            <person name="Daum C."/>
            <person name="Gordon S."/>
            <person name="Gould B."/>
            <person name="Lipzen A."/>
            <person name="Macqueen A."/>
            <person name="Palacio-Mejia J."/>
            <person name="Plott C."/>
            <person name="Shakirov E."/>
            <person name="Shu S."/>
            <person name="Yoshinaga Y."/>
            <person name="Zane M."/>
            <person name="Rokhsar D."/>
            <person name="Grimwood J."/>
            <person name="Schmutz J."/>
            <person name="Juenger T."/>
        </authorList>
    </citation>
    <scope>NUCLEOTIDE SEQUENCE [LARGE SCALE GENOMIC DNA]</scope>
    <source>
        <strain evidence="2">FIL2</strain>
    </source>
</reference>
<evidence type="ECO:0000313" key="2">
    <source>
        <dbReference type="EMBL" id="PAN30623.1"/>
    </source>
</evidence>
<accession>A0A2S3HVA0</accession>
<organism evidence="2">
    <name type="scientific">Panicum hallii</name>
    <dbReference type="NCBI Taxonomy" id="206008"/>
    <lineage>
        <taxon>Eukaryota</taxon>
        <taxon>Viridiplantae</taxon>
        <taxon>Streptophyta</taxon>
        <taxon>Embryophyta</taxon>
        <taxon>Tracheophyta</taxon>
        <taxon>Spermatophyta</taxon>
        <taxon>Magnoliopsida</taxon>
        <taxon>Liliopsida</taxon>
        <taxon>Poales</taxon>
        <taxon>Poaceae</taxon>
        <taxon>PACMAD clade</taxon>
        <taxon>Panicoideae</taxon>
        <taxon>Panicodae</taxon>
        <taxon>Paniceae</taxon>
        <taxon>Panicinae</taxon>
        <taxon>Panicum</taxon>
        <taxon>Panicum sect. Panicum</taxon>
    </lineage>
</organism>
<dbReference type="GO" id="GO:0008270">
    <property type="term" value="F:zinc ion binding"/>
    <property type="evidence" value="ECO:0007669"/>
    <property type="project" value="InterPro"/>
</dbReference>
<evidence type="ECO:0000256" key="1">
    <source>
        <dbReference type="SAM" id="MobiDB-lite"/>
    </source>
</evidence>